<name>A0A3E3I0U3_9FIRM</name>
<organism evidence="1 2">
    <name type="scientific">Eisenbergiella massiliensis</name>
    <dbReference type="NCBI Taxonomy" id="1720294"/>
    <lineage>
        <taxon>Bacteria</taxon>
        <taxon>Bacillati</taxon>
        <taxon>Bacillota</taxon>
        <taxon>Clostridia</taxon>
        <taxon>Lachnospirales</taxon>
        <taxon>Lachnospiraceae</taxon>
        <taxon>Eisenbergiella</taxon>
    </lineage>
</organism>
<protein>
    <submittedName>
        <fullName evidence="1">Uncharacterized protein</fullName>
    </submittedName>
</protein>
<reference evidence="1" key="1">
    <citation type="submission" date="2018-08" db="EMBL/GenBank/DDBJ databases">
        <title>A genome reference for cultivated species of the human gut microbiota.</title>
        <authorList>
            <person name="Zou Y."/>
            <person name="Xue W."/>
            <person name="Luo G."/>
        </authorList>
    </citation>
    <scope>NUCLEOTIDE SEQUENCE [LARGE SCALE GENOMIC DNA]</scope>
    <source>
        <strain evidence="1">TF05-5AC</strain>
    </source>
</reference>
<dbReference type="Proteomes" id="UP000260812">
    <property type="component" value="Unassembled WGS sequence"/>
</dbReference>
<gene>
    <name evidence="1" type="ORF">DXC51_17990</name>
</gene>
<dbReference type="AlphaFoldDB" id="A0A3E3I0U3"/>
<dbReference type="EMBL" id="QVLV01000013">
    <property type="protein sequence ID" value="RGE57899.1"/>
    <property type="molecule type" value="Genomic_DNA"/>
</dbReference>
<sequence length="68" mass="6893">MVPWGAGMWGGGLFRQAGRDGGISCSSLKNGVFLTVPAGHSSASAAELLTAAAFGRLQFVRQAAKGGR</sequence>
<proteinExistence type="predicted"/>
<accession>A0A3E3I0U3</accession>
<keyword evidence="2" id="KW-1185">Reference proteome</keyword>
<evidence type="ECO:0000313" key="1">
    <source>
        <dbReference type="EMBL" id="RGE57899.1"/>
    </source>
</evidence>
<evidence type="ECO:0000313" key="2">
    <source>
        <dbReference type="Proteomes" id="UP000260812"/>
    </source>
</evidence>
<comment type="caution">
    <text evidence="1">The sequence shown here is derived from an EMBL/GenBank/DDBJ whole genome shotgun (WGS) entry which is preliminary data.</text>
</comment>